<evidence type="ECO:0000313" key="1">
    <source>
        <dbReference type="EMBL" id="RAH64635.1"/>
    </source>
</evidence>
<proteinExistence type="predicted"/>
<reference evidence="1" key="1">
    <citation type="submission" date="2018-02" db="EMBL/GenBank/DDBJ databases">
        <title>The genomes of Aspergillus section Nigri reveals drivers in fungal speciation.</title>
        <authorList>
            <consortium name="DOE Joint Genome Institute"/>
            <person name="Vesth T.C."/>
            <person name="Nybo J."/>
            <person name="Theobald S."/>
            <person name="Brandl J."/>
            <person name="Frisvad J.C."/>
            <person name="Nielsen K.F."/>
            <person name="Lyhne E.K."/>
            <person name="Kogle M.E."/>
            <person name="Kuo A."/>
            <person name="Riley R."/>
            <person name="Clum A."/>
            <person name="Nolan M."/>
            <person name="Lipzen A."/>
            <person name="Salamov A."/>
            <person name="Henrissat B."/>
            <person name="Wiebenga A."/>
            <person name="De vries R.P."/>
            <person name="Grigoriev I.V."/>
            <person name="Mortensen U.H."/>
            <person name="Andersen M.R."/>
            <person name="Baker S.E."/>
        </authorList>
    </citation>
    <scope>NUCLEOTIDE SEQUENCE</scope>
    <source>
        <strain evidence="1">CBS 121060</strain>
    </source>
</reference>
<protein>
    <submittedName>
        <fullName evidence="1">Ankyrin repeat protein</fullName>
    </submittedName>
</protein>
<dbReference type="EMBL" id="KZ825008">
    <property type="protein sequence ID" value="RAH64635.1"/>
    <property type="molecule type" value="Genomic_DNA"/>
</dbReference>
<dbReference type="Proteomes" id="UP000249661">
    <property type="component" value="Unassembled WGS sequence"/>
</dbReference>
<sequence length="119" mass="12536">MAAKDGHVGVARLLLAAGASPDVKDTFGQTPLVKAAQAGWKEVVQLLLATDGVDRNSQDAEGRTPLSWAAENGFVDVVKVLLAADGDPTLPDNDGKTPLSWAEDFGNEILADLLRGREK</sequence>
<evidence type="ECO:0000313" key="2">
    <source>
        <dbReference type="Proteomes" id="UP000249661"/>
    </source>
</evidence>
<gene>
    <name evidence="1" type="ORF">BO66DRAFT_396053</name>
</gene>
<organism evidence="1 2">
    <name type="scientific">Aspergillus aculeatinus CBS 121060</name>
    <dbReference type="NCBI Taxonomy" id="1448322"/>
    <lineage>
        <taxon>Eukaryota</taxon>
        <taxon>Fungi</taxon>
        <taxon>Dikarya</taxon>
        <taxon>Ascomycota</taxon>
        <taxon>Pezizomycotina</taxon>
        <taxon>Eurotiomycetes</taxon>
        <taxon>Eurotiomycetidae</taxon>
        <taxon>Eurotiales</taxon>
        <taxon>Aspergillaceae</taxon>
        <taxon>Aspergillus</taxon>
        <taxon>Aspergillus subgen. Circumdati</taxon>
    </lineage>
</organism>
<keyword evidence="2" id="KW-1185">Reference proteome</keyword>
<name>A0ACD1GTW3_9EURO</name>
<accession>A0ACD1GTW3</accession>